<dbReference type="PANTHER" id="PTHR24056">
    <property type="entry name" value="CELL DIVISION PROTEIN KINASE"/>
    <property type="match status" value="1"/>
</dbReference>
<dbReference type="PANTHER" id="PTHR24056:SF472">
    <property type="entry name" value="CYCLIN-DEPENDENT KINASE 4, ISOFORM A"/>
    <property type="match status" value="1"/>
</dbReference>
<dbReference type="AlphaFoldDB" id="E9HMN4"/>
<keyword evidence="8" id="KW-1185">Reference proteome</keyword>
<dbReference type="SUPFAM" id="SSF56112">
    <property type="entry name" value="Protein kinase-like (PK-like)"/>
    <property type="match status" value="1"/>
</dbReference>
<evidence type="ECO:0000256" key="3">
    <source>
        <dbReference type="ARBA" id="ARBA00022741"/>
    </source>
</evidence>
<keyword evidence="1" id="KW-0723">Serine/threonine-protein kinase</keyword>
<dbReference type="InterPro" id="IPR050108">
    <property type="entry name" value="CDK"/>
</dbReference>
<evidence type="ECO:0000259" key="6">
    <source>
        <dbReference type="PROSITE" id="PS50011"/>
    </source>
</evidence>
<dbReference type="Pfam" id="PF00069">
    <property type="entry name" value="Pkinase"/>
    <property type="match status" value="1"/>
</dbReference>
<evidence type="ECO:0000313" key="7">
    <source>
        <dbReference type="EMBL" id="EFX66999.1"/>
    </source>
</evidence>
<proteinExistence type="predicted"/>
<dbReference type="Proteomes" id="UP000000305">
    <property type="component" value="Unassembled WGS sequence"/>
</dbReference>
<evidence type="ECO:0000313" key="8">
    <source>
        <dbReference type="Proteomes" id="UP000000305"/>
    </source>
</evidence>
<evidence type="ECO:0000256" key="1">
    <source>
        <dbReference type="ARBA" id="ARBA00022527"/>
    </source>
</evidence>
<dbReference type="EMBL" id="GL732688">
    <property type="protein sequence ID" value="EFX66999.1"/>
    <property type="molecule type" value="Genomic_DNA"/>
</dbReference>
<dbReference type="PROSITE" id="PS50011">
    <property type="entry name" value="PROTEIN_KINASE_DOM"/>
    <property type="match status" value="1"/>
</dbReference>
<feature type="domain" description="Protein kinase" evidence="6">
    <location>
        <begin position="1"/>
        <end position="83"/>
    </location>
</feature>
<sequence length="83" mass="9397">MTTGQVKLADLGLARIYDVHTVLNLVVTLWYRSPEVLLTTTYATPVDIWSCGCIFAELYRRKPLFSGQSEADQLSKTFELQNV</sequence>
<dbReference type="HOGENOM" id="CLU_2544877_0_0_1"/>
<evidence type="ECO:0000256" key="2">
    <source>
        <dbReference type="ARBA" id="ARBA00022679"/>
    </source>
</evidence>
<keyword evidence="5" id="KW-0067">ATP-binding</keyword>
<dbReference type="InParanoid" id="E9HMN4"/>
<keyword evidence="2" id="KW-0808">Transferase</keyword>
<name>E9HMN4_DAPPU</name>
<dbReference type="GO" id="GO:0005524">
    <property type="term" value="F:ATP binding"/>
    <property type="evidence" value="ECO:0007669"/>
    <property type="project" value="UniProtKB-KW"/>
</dbReference>
<reference evidence="7 8" key="1">
    <citation type="journal article" date="2011" name="Science">
        <title>The ecoresponsive genome of Daphnia pulex.</title>
        <authorList>
            <person name="Colbourne J.K."/>
            <person name="Pfrender M.E."/>
            <person name="Gilbert D."/>
            <person name="Thomas W.K."/>
            <person name="Tucker A."/>
            <person name="Oakley T.H."/>
            <person name="Tokishita S."/>
            <person name="Aerts A."/>
            <person name="Arnold G.J."/>
            <person name="Basu M.K."/>
            <person name="Bauer D.J."/>
            <person name="Caceres C.E."/>
            <person name="Carmel L."/>
            <person name="Casola C."/>
            <person name="Choi J.H."/>
            <person name="Detter J.C."/>
            <person name="Dong Q."/>
            <person name="Dusheyko S."/>
            <person name="Eads B.D."/>
            <person name="Frohlich T."/>
            <person name="Geiler-Samerotte K.A."/>
            <person name="Gerlach D."/>
            <person name="Hatcher P."/>
            <person name="Jogdeo S."/>
            <person name="Krijgsveld J."/>
            <person name="Kriventseva E.V."/>
            <person name="Kultz D."/>
            <person name="Laforsch C."/>
            <person name="Lindquist E."/>
            <person name="Lopez J."/>
            <person name="Manak J.R."/>
            <person name="Muller J."/>
            <person name="Pangilinan J."/>
            <person name="Patwardhan R.P."/>
            <person name="Pitluck S."/>
            <person name="Pritham E.J."/>
            <person name="Rechtsteiner A."/>
            <person name="Rho M."/>
            <person name="Rogozin I.B."/>
            <person name="Sakarya O."/>
            <person name="Salamov A."/>
            <person name="Schaack S."/>
            <person name="Shapiro H."/>
            <person name="Shiga Y."/>
            <person name="Skalitzky C."/>
            <person name="Smith Z."/>
            <person name="Souvorov A."/>
            <person name="Sung W."/>
            <person name="Tang Z."/>
            <person name="Tsuchiya D."/>
            <person name="Tu H."/>
            <person name="Vos H."/>
            <person name="Wang M."/>
            <person name="Wolf Y.I."/>
            <person name="Yamagata H."/>
            <person name="Yamada T."/>
            <person name="Ye Y."/>
            <person name="Shaw J.R."/>
            <person name="Andrews J."/>
            <person name="Crease T.J."/>
            <person name="Tang H."/>
            <person name="Lucas S.M."/>
            <person name="Robertson H.M."/>
            <person name="Bork P."/>
            <person name="Koonin E.V."/>
            <person name="Zdobnov E.M."/>
            <person name="Grigoriev I.V."/>
            <person name="Lynch M."/>
            <person name="Boore J.L."/>
        </authorList>
    </citation>
    <scope>NUCLEOTIDE SEQUENCE [LARGE SCALE GENOMIC DNA]</scope>
</reference>
<protein>
    <recommendedName>
        <fullName evidence="6">Protein kinase domain-containing protein</fullName>
    </recommendedName>
</protein>
<dbReference type="STRING" id="6669.E9HMN4"/>
<keyword evidence="4" id="KW-0418">Kinase</keyword>
<evidence type="ECO:0000256" key="4">
    <source>
        <dbReference type="ARBA" id="ARBA00022777"/>
    </source>
</evidence>
<evidence type="ECO:0000256" key="5">
    <source>
        <dbReference type="ARBA" id="ARBA00022840"/>
    </source>
</evidence>
<dbReference type="GO" id="GO:0004674">
    <property type="term" value="F:protein serine/threonine kinase activity"/>
    <property type="evidence" value="ECO:0007669"/>
    <property type="project" value="UniProtKB-KW"/>
</dbReference>
<gene>
    <name evidence="7" type="ORF">DAPPUDRAFT_262254</name>
</gene>
<dbReference type="KEGG" id="dpx:DAPPUDRAFT_262254"/>
<dbReference type="OrthoDB" id="1732493at2759"/>
<accession>E9HMN4</accession>
<dbReference type="eggNOG" id="KOG0594">
    <property type="taxonomic scope" value="Eukaryota"/>
</dbReference>
<keyword evidence="3" id="KW-0547">Nucleotide-binding</keyword>
<dbReference type="InterPro" id="IPR011009">
    <property type="entry name" value="Kinase-like_dom_sf"/>
</dbReference>
<organism evidence="7 8">
    <name type="scientific">Daphnia pulex</name>
    <name type="common">Water flea</name>
    <dbReference type="NCBI Taxonomy" id="6669"/>
    <lineage>
        <taxon>Eukaryota</taxon>
        <taxon>Metazoa</taxon>
        <taxon>Ecdysozoa</taxon>
        <taxon>Arthropoda</taxon>
        <taxon>Crustacea</taxon>
        <taxon>Branchiopoda</taxon>
        <taxon>Diplostraca</taxon>
        <taxon>Cladocera</taxon>
        <taxon>Anomopoda</taxon>
        <taxon>Daphniidae</taxon>
        <taxon>Daphnia</taxon>
    </lineage>
</organism>
<dbReference type="InterPro" id="IPR000719">
    <property type="entry name" value="Prot_kinase_dom"/>
</dbReference>
<dbReference type="OMA" id="IYDVHTV"/>
<dbReference type="Gene3D" id="1.10.510.10">
    <property type="entry name" value="Transferase(Phosphotransferase) domain 1"/>
    <property type="match status" value="1"/>
</dbReference>